<dbReference type="Proteomes" id="UP000027456">
    <property type="component" value="Unassembled WGS sequence"/>
</dbReference>
<organism evidence="2 3">
    <name type="scientific">Rhizoctonia solani 123E</name>
    <dbReference type="NCBI Taxonomy" id="1423351"/>
    <lineage>
        <taxon>Eukaryota</taxon>
        <taxon>Fungi</taxon>
        <taxon>Dikarya</taxon>
        <taxon>Basidiomycota</taxon>
        <taxon>Agaricomycotina</taxon>
        <taxon>Agaricomycetes</taxon>
        <taxon>Cantharellales</taxon>
        <taxon>Ceratobasidiaceae</taxon>
        <taxon>Rhizoctonia</taxon>
    </lineage>
</organism>
<gene>
    <name evidence="2" type="ORF">V565_317990</name>
</gene>
<protein>
    <submittedName>
        <fullName evidence="2">Uncharacterized protein</fullName>
    </submittedName>
</protein>
<reference evidence="2 3" key="1">
    <citation type="submission" date="2013-12" db="EMBL/GenBank/DDBJ databases">
        <authorList>
            <person name="Cubeta M."/>
            <person name="Pakala S."/>
            <person name="Fedorova N."/>
            <person name="Thomas E."/>
            <person name="Dean R."/>
            <person name="Jabaji S."/>
            <person name="Neate S."/>
            <person name="Toda T."/>
            <person name="Tavantzis S."/>
            <person name="Vilgalys R."/>
            <person name="Bharathan N."/>
            <person name="Pakala S."/>
            <person name="Losada L.S."/>
            <person name="Zafar N."/>
            <person name="Nierman W."/>
        </authorList>
    </citation>
    <scope>NUCLEOTIDE SEQUENCE [LARGE SCALE GENOMIC DNA]</scope>
    <source>
        <strain evidence="2 3">123E</strain>
    </source>
</reference>
<evidence type="ECO:0000256" key="1">
    <source>
        <dbReference type="SAM" id="MobiDB-lite"/>
    </source>
</evidence>
<dbReference type="EMBL" id="AZST01002249">
    <property type="protein sequence ID" value="KEP45103.1"/>
    <property type="molecule type" value="Genomic_DNA"/>
</dbReference>
<name>A0A074RK46_9AGAM</name>
<dbReference type="OrthoDB" id="3234834at2759"/>
<accession>A0A074RK46</accession>
<evidence type="ECO:0000313" key="2">
    <source>
        <dbReference type="EMBL" id="KEP45103.1"/>
    </source>
</evidence>
<feature type="region of interest" description="Disordered" evidence="1">
    <location>
        <begin position="109"/>
        <end position="135"/>
    </location>
</feature>
<proteinExistence type="predicted"/>
<feature type="non-terminal residue" evidence="2">
    <location>
        <position position="135"/>
    </location>
</feature>
<dbReference type="HOGENOM" id="CLU_164460_0_0_1"/>
<dbReference type="AlphaFoldDB" id="A0A074RK46"/>
<keyword evidence="3" id="KW-1185">Reference proteome</keyword>
<sequence>MNIDAGVVKHPRRLVVDFNYGYNYMIRTDDSDRPQLVHSQSYIKKPSLLIRFATRLGLTKENKPMMDAVQKAYAFVSDNYRQEDQVTLLVHSSYGRQLDAAEMLAKHLHDGTRPGDLSRVQSKNPGDVPPGRIPI</sequence>
<comment type="caution">
    <text evidence="2">The sequence shown here is derived from an EMBL/GenBank/DDBJ whole genome shotgun (WGS) entry which is preliminary data.</text>
</comment>
<evidence type="ECO:0000313" key="3">
    <source>
        <dbReference type="Proteomes" id="UP000027456"/>
    </source>
</evidence>